<dbReference type="GO" id="GO:0046677">
    <property type="term" value="P:response to antibiotic"/>
    <property type="evidence" value="ECO:0007669"/>
    <property type="project" value="InterPro"/>
</dbReference>
<gene>
    <name evidence="8" type="ORF">DC3_28690</name>
</gene>
<feature type="compositionally biased region" description="Basic and acidic residues" evidence="6">
    <location>
        <begin position="13"/>
        <end position="25"/>
    </location>
</feature>
<dbReference type="Proteomes" id="UP000321306">
    <property type="component" value="Unassembled WGS sequence"/>
</dbReference>
<evidence type="ECO:0000256" key="1">
    <source>
        <dbReference type="ARBA" id="ARBA00022491"/>
    </source>
</evidence>
<dbReference type="PANTHER" id="PTHR30055">
    <property type="entry name" value="HTH-TYPE TRANSCRIPTIONAL REGULATOR RUTR"/>
    <property type="match status" value="1"/>
</dbReference>
<dbReference type="InterPro" id="IPR004111">
    <property type="entry name" value="Repressor_TetR_C"/>
</dbReference>
<accession>A0A511N301</accession>
<dbReference type="EMBL" id="BJXB01000012">
    <property type="protein sequence ID" value="GEM47234.1"/>
    <property type="molecule type" value="Genomic_DNA"/>
</dbReference>
<dbReference type="Pfam" id="PF00440">
    <property type="entry name" value="TetR_N"/>
    <property type="match status" value="1"/>
</dbReference>
<sequence>MPPRKSTTSPSEIRSETETRPRLSRERVLQKAIEIADQEGIQALTMRKLAQEMGVEAMSLYHHFANKDRLLDGMIDLVFAEIELPTEGPWKSRIQTRSLSARTALTRHRWALGLMESRTSPGPETLRHHNAVIECLRSSGFSVAATAHAYSLLDSYIYGFALQQINLPFTRFEEGDAAAESIMMEVAAGAYPHLTELAVEHVLKPGYDYTREFEIGLEIVLEGLEKLRDRG</sequence>
<comment type="caution">
    <text evidence="8">The sequence shown here is derived from an EMBL/GenBank/DDBJ whole genome shotgun (WGS) entry which is preliminary data.</text>
</comment>
<dbReference type="SUPFAM" id="SSF48498">
    <property type="entry name" value="Tetracyclin repressor-like, C-terminal domain"/>
    <property type="match status" value="1"/>
</dbReference>
<dbReference type="PANTHER" id="PTHR30055:SF151">
    <property type="entry name" value="TRANSCRIPTIONAL REGULATORY PROTEIN"/>
    <property type="match status" value="1"/>
</dbReference>
<dbReference type="PRINTS" id="PR00455">
    <property type="entry name" value="HTHTETR"/>
</dbReference>
<dbReference type="GO" id="GO:0000976">
    <property type="term" value="F:transcription cis-regulatory region binding"/>
    <property type="evidence" value="ECO:0007669"/>
    <property type="project" value="TreeGrafter"/>
</dbReference>
<dbReference type="OrthoDB" id="166040at2"/>
<dbReference type="GO" id="GO:0045892">
    <property type="term" value="P:negative regulation of DNA-templated transcription"/>
    <property type="evidence" value="ECO:0007669"/>
    <property type="project" value="InterPro"/>
</dbReference>
<organism evidence="8 9">
    <name type="scientific">Deinococcus cellulosilyticus (strain DSM 18568 / NBRC 106333 / KACC 11606 / 5516J-15)</name>
    <dbReference type="NCBI Taxonomy" id="1223518"/>
    <lineage>
        <taxon>Bacteria</taxon>
        <taxon>Thermotogati</taxon>
        <taxon>Deinococcota</taxon>
        <taxon>Deinococci</taxon>
        <taxon>Deinococcales</taxon>
        <taxon>Deinococcaceae</taxon>
        <taxon>Deinococcus</taxon>
    </lineage>
</organism>
<dbReference type="PRINTS" id="PR00400">
    <property type="entry name" value="TETREPRESSOR"/>
</dbReference>
<dbReference type="InterPro" id="IPR050109">
    <property type="entry name" value="HTH-type_TetR-like_transc_reg"/>
</dbReference>
<dbReference type="GO" id="GO:0003700">
    <property type="term" value="F:DNA-binding transcription factor activity"/>
    <property type="evidence" value="ECO:0007669"/>
    <property type="project" value="TreeGrafter"/>
</dbReference>
<evidence type="ECO:0000313" key="8">
    <source>
        <dbReference type="EMBL" id="GEM47234.1"/>
    </source>
</evidence>
<proteinExistence type="predicted"/>
<reference evidence="8 9" key="1">
    <citation type="submission" date="2019-07" db="EMBL/GenBank/DDBJ databases">
        <title>Whole genome shotgun sequence of Deinococcus cellulosilyticus NBRC 106333.</title>
        <authorList>
            <person name="Hosoyama A."/>
            <person name="Uohara A."/>
            <person name="Ohji S."/>
            <person name="Ichikawa N."/>
        </authorList>
    </citation>
    <scope>NUCLEOTIDE SEQUENCE [LARGE SCALE GENOMIC DNA]</scope>
    <source>
        <strain evidence="8 9">NBRC 106333</strain>
    </source>
</reference>
<feature type="DNA-binding region" description="H-T-H motif" evidence="5">
    <location>
        <begin position="45"/>
        <end position="64"/>
    </location>
</feature>
<name>A0A511N301_DEIC1</name>
<evidence type="ECO:0000256" key="5">
    <source>
        <dbReference type="PROSITE-ProRule" id="PRU00335"/>
    </source>
</evidence>
<keyword evidence="9" id="KW-1185">Reference proteome</keyword>
<dbReference type="AlphaFoldDB" id="A0A511N301"/>
<dbReference type="Pfam" id="PF02909">
    <property type="entry name" value="TetR_C_1"/>
    <property type="match status" value="1"/>
</dbReference>
<evidence type="ECO:0000259" key="7">
    <source>
        <dbReference type="PROSITE" id="PS50977"/>
    </source>
</evidence>
<dbReference type="InterPro" id="IPR036271">
    <property type="entry name" value="Tet_transcr_reg_TetR-rel_C_sf"/>
</dbReference>
<dbReference type="InterPro" id="IPR001647">
    <property type="entry name" value="HTH_TetR"/>
</dbReference>
<dbReference type="RefSeq" id="WP_146885319.1">
    <property type="nucleotide sequence ID" value="NZ_BJXB01000012.1"/>
</dbReference>
<keyword evidence="3 5" id="KW-0238">DNA-binding</keyword>
<dbReference type="InterPro" id="IPR003012">
    <property type="entry name" value="Tet_transcr_reg_TetR"/>
</dbReference>
<keyword evidence="4" id="KW-0804">Transcription</keyword>
<dbReference type="SUPFAM" id="SSF46689">
    <property type="entry name" value="Homeodomain-like"/>
    <property type="match status" value="1"/>
</dbReference>
<dbReference type="PROSITE" id="PS50977">
    <property type="entry name" value="HTH_TETR_2"/>
    <property type="match status" value="1"/>
</dbReference>
<feature type="compositionally biased region" description="Polar residues" evidence="6">
    <location>
        <begin position="1"/>
        <end position="12"/>
    </location>
</feature>
<feature type="domain" description="HTH tetR-type" evidence="7">
    <location>
        <begin position="22"/>
        <end position="82"/>
    </location>
</feature>
<dbReference type="Gene3D" id="1.10.10.60">
    <property type="entry name" value="Homeodomain-like"/>
    <property type="match status" value="1"/>
</dbReference>
<feature type="region of interest" description="Disordered" evidence="6">
    <location>
        <begin position="1"/>
        <end position="25"/>
    </location>
</feature>
<dbReference type="InterPro" id="IPR009057">
    <property type="entry name" value="Homeodomain-like_sf"/>
</dbReference>
<evidence type="ECO:0000256" key="3">
    <source>
        <dbReference type="ARBA" id="ARBA00023125"/>
    </source>
</evidence>
<protein>
    <submittedName>
        <fullName evidence="8">TetR family transcriptional regulator</fullName>
    </submittedName>
</protein>
<keyword evidence="2" id="KW-0805">Transcription regulation</keyword>
<keyword evidence="1" id="KW-0678">Repressor</keyword>
<evidence type="ECO:0000256" key="6">
    <source>
        <dbReference type="SAM" id="MobiDB-lite"/>
    </source>
</evidence>
<dbReference type="Gene3D" id="1.10.357.10">
    <property type="entry name" value="Tetracycline Repressor, domain 2"/>
    <property type="match status" value="1"/>
</dbReference>
<evidence type="ECO:0000256" key="4">
    <source>
        <dbReference type="ARBA" id="ARBA00023163"/>
    </source>
</evidence>
<evidence type="ECO:0000256" key="2">
    <source>
        <dbReference type="ARBA" id="ARBA00023015"/>
    </source>
</evidence>
<evidence type="ECO:0000313" key="9">
    <source>
        <dbReference type="Proteomes" id="UP000321306"/>
    </source>
</evidence>